<name>A0ABU1HHF1_9GAMM</name>
<accession>A0ABU1HHF1</accession>
<organism evidence="3 4">
    <name type="scientific">Franzmannia qiaohouensis</name>
    <dbReference type="NCBI Taxonomy" id="1329370"/>
    <lineage>
        <taxon>Bacteria</taxon>
        <taxon>Pseudomonadati</taxon>
        <taxon>Pseudomonadota</taxon>
        <taxon>Gammaproteobacteria</taxon>
        <taxon>Oceanospirillales</taxon>
        <taxon>Halomonadaceae</taxon>
        <taxon>Franzmannia</taxon>
    </lineage>
</organism>
<protein>
    <submittedName>
        <fullName evidence="3">Nucleotidyltransferase family protein</fullName>
    </submittedName>
</protein>
<feature type="domain" description="MobA-like NTP transferase" evidence="2">
    <location>
        <begin position="13"/>
        <end position="177"/>
    </location>
</feature>
<evidence type="ECO:0000313" key="3">
    <source>
        <dbReference type="EMBL" id="MDR5906910.1"/>
    </source>
</evidence>
<gene>
    <name evidence="3" type="ORF">QC821_16640</name>
</gene>
<dbReference type="SUPFAM" id="SSF53448">
    <property type="entry name" value="Nucleotide-diphospho-sugar transferases"/>
    <property type="match status" value="1"/>
</dbReference>
<dbReference type="RefSeq" id="WP_309723877.1">
    <property type="nucleotide sequence ID" value="NZ_JARWAM010000013.1"/>
</dbReference>
<proteinExistence type="predicted"/>
<keyword evidence="4" id="KW-1185">Reference proteome</keyword>
<dbReference type="Pfam" id="PF12804">
    <property type="entry name" value="NTP_transf_3"/>
    <property type="match status" value="1"/>
</dbReference>
<dbReference type="EMBL" id="JARWAM010000013">
    <property type="protein sequence ID" value="MDR5906910.1"/>
    <property type="molecule type" value="Genomic_DNA"/>
</dbReference>
<dbReference type="Gene3D" id="3.90.550.10">
    <property type="entry name" value="Spore Coat Polysaccharide Biosynthesis Protein SpsA, Chain A"/>
    <property type="match status" value="1"/>
</dbReference>
<comment type="caution">
    <text evidence="3">The sequence shown here is derived from an EMBL/GenBank/DDBJ whole genome shotgun (WGS) entry which is preliminary data.</text>
</comment>
<evidence type="ECO:0000256" key="1">
    <source>
        <dbReference type="ARBA" id="ARBA00022842"/>
    </source>
</evidence>
<dbReference type="Proteomes" id="UP001251374">
    <property type="component" value="Unassembled WGS sequence"/>
</dbReference>
<keyword evidence="1" id="KW-0460">Magnesium</keyword>
<dbReference type="PANTHER" id="PTHR43777:SF1">
    <property type="entry name" value="MOLYBDENUM COFACTOR CYTIDYLYLTRANSFERASE"/>
    <property type="match status" value="1"/>
</dbReference>
<evidence type="ECO:0000259" key="2">
    <source>
        <dbReference type="Pfam" id="PF12804"/>
    </source>
</evidence>
<sequence>MNGESPRANACVAIIMAAGYSRRFGAHDKRSAPLTGEQTLLAATLARAQQAFALLRVVLREDDDPHALGLAATTPIIRAPRAERGLGASLGDAIAALGRDPELADVAAAAVLLGDMPAISPATLRRLQDHADAATILRPCHAGRPGHPVIFGREMWSELASLDGDQGAREIIRRHRHCYREIAVEDGGVCRDIDTPAELEGFMGQARR</sequence>
<reference evidence="3 4" key="1">
    <citation type="submission" date="2023-04" db="EMBL/GenBank/DDBJ databases">
        <title>A long-awaited taxogenomic arrangement of the family Halomonadaceae.</title>
        <authorList>
            <person name="De La Haba R."/>
            <person name="Chuvochina M."/>
            <person name="Wittouck S."/>
            <person name="Arahal D.R."/>
            <person name="Sanchez-Porro C."/>
            <person name="Hugenholtz P."/>
            <person name="Ventosa A."/>
        </authorList>
    </citation>
    <scope>NUCLEOTIDE SEQUENCE [LARGE SCALE GENOMIC DNA]</scope>
    <source>
        <strain evidence="3 4">DSM 26770</strain>
    </source>
</reference>
<dbReference type="PANTHER" id="PTHR43777">
    <property type="entry name" value="MOLYBDENUM COFACTOR CYTIDYLYLTRANSFERASE"/>
    <property type="match status" value="1"/>
</dbReference>
<dbReference type="InterPro" id="IPR025877">
    <property type="entry name" value="MobA-like_NTP_Trfase"/>
</dbReference>
<evidence type="ECO:0000313" key="4">
    <source>
        <dbReference type="Proteomes" id="UP001251374"/>
    </source>
</evidence>
<dbReference type="InterPro" id="IPR029044">
    <property type="entry name" value="Nucleotide-diphossugar_trans"/>
</dbReference>
<dbReference type="CDD" id="cd04182">
    <property type="entry name" value="GT_2_like_f"/>
    <property type="match status" value="1"/>
</dbReference>